<dbReference type="AlphaFoldDB" id="A0AAE3NQU0"/>
<proteinExistence type="predicted"/>
<dbReference type="RefSeq" id="WP_275565394.1">
    <property type="nucleotide sequence ID" value="NZ_JARGYC010000001.1"/>
</dbReference>
<reference evidence="2" key="1">
    <citation type="submission" date="2023-03" db="EMBL/GenBank/DDBJ databases">
        <title>Multiphase analysis and comparison of six strains from genera Psychromarinibacter, Lutimaribacter, and Maritimibacter, including a novel species: Psychromarinibacter sediminicola sp. nov.</title>
        <authorList>
            <person name="Wang Y.-H."/>
            <person name="Ye M.-Q."/>
            <person name="Du Z.-J."/>
        </authorList>
    </citation>
    <scope>NUCLEOTIDE SEQUENCE</scope>
    <source>
        <strain evidence="2">C21-152</strain>
    </source>
</reference>
<sequence length="171" mass="16824">MTPSLRIAGFCAASVALAACGTVGPRPEGGEGPRVSVTARAAAAAAESLPLPLRSCVVVDGPVEIGISLFDLDGLAAAHLRFTGTLAAEGVRTTPGGADIALSEGGVPGDERVQLRVTPVEEGQLRTSVVLSLTTAAPHTGVLTVSATDRAGGTTRAGPFELAAPGGCADG</sequence>
<feature type="signal peptide" evidence="1">
    <location>
        <begin position="1"/>
        <end position="18"/>
    </location>
</feature>
<feature type="chain" id="PRO_5042236766" description="Lipoprotein" evidence="1">
    <location>
        <begin position="19"/>
        <end position="171"/>
    </location>
</feature>
<evidence type="ECO:0008006" key="4">
    <source>
        <dbReference type="Google" id="ProtNLM"/>
    </source>
</evidence>
<gene>
    <name evidence="2" type="ORF">P1J78_00765</name>
</gene>
<dbReference type="Proteomes" id="UP001220964">
    <property type="component" value="Unassembled WGS sequence"/>
</dbReference>
<evidence type="ECO:0000256" key="1">
    <source>
        <dbReference type="SAM" id="SignalP"/>
    </source>
</evidence>
<accession>A0AAE3NQU0</accession>
<dbReference type="EMBL" id="JARGYC010000001">
    <property type="protein sequence ID" value="MDF0599250.1"/>
    <property type="molecule type" value="Genomic_DNA"/>
</dbReference>
<keyword evidence="3" id="KW-1185">Reference proteome</keyword>
<keyword evidence="1" id="KW-0732">Signal</keyword>
<organism evidence="2 3">
    <name type="scientific">Psychromarinibacter sediminicola</name>
    <dbReference type="NCBI Taxonomy" id="3033385"/>
    <lineage>
        <taxon>Bacteria</taxon>
        <taxon>Pseudomonadati</taxon>
        <taxon>Pseudomonadota</taxon>
        <taxon>Alphaproteobacteria</taxon>
        <taxon>Rhodobacterales</taxon>
        <taxon>Paracoccaceae</taxon>
        <taxon>Psychromarinibacter</taxon>
    </lineage>
</organism>
<evidence type="ECO:0000313" key="2">
    <source>
        <dbReference type="EMBL" id="MDF0599250.1"/>
    </source>
</evidence>
<dbReference type="PROSITE" id="PS51257">
    <property type="entry name" value="PROKAR_LIPOPROTEIN"/>
    <property type="match status" value="1"/>
</dbReference>
<comment type="caution">
    <text evidence="2">The sequence shown here is derived from an EMBL/GenBank/DDBJ whole genome shotgun (WGS) entry which is preliminary data.</text>
</comment>
<name>A0AAE3NQU0_9RHOB</name>
<evidence type="ECO:0000313" key="3">
    <source>
        <dbReference type="Proteomes" id="UP001220964"/>
    </source>
</evidence>
<protein>
    <recommendedName>
        <fullName evidence="4">Lipoprotein</fullName>
    </recommendedName>
</protein>